<gene>
    <name evidence="9" type="ORF">J2S02_000513</name>
</gene>
<keyword evidence="5" id="KW-0472">Membrane</keyword>
<dbReference type="InterPro" id="IPR050957">
    <property type="entry name" value="BMP_lipoprotein"/>
</dbReference>
<evidence type="ECO:0000256" key="7">
    <source>
        <dbReference type="SAM" id="SignalP"/>
    </source>
</evidence>
<evidence type="ECO:0000256" key="3">
    <source>
        <dbReference type="ARBA" id="ARBA00022475"/>
    </source>
</evidence>
<dbReference type="CDD" id="cd06354">
    <property type="entry name" value="PBP1_PrnA-like"/>
    <property type="match status" value="1"/>
</dbReference>
<proteinExistence type="inferred from homology"/>
<name>A0ABT9YW20_9BACI</name>
<protein>
    <submittedName>
        <fullName evidence="9">Basic membrane protein A</fullName>
    </submittedName>
</protein>
<dbReference type="InterPro" id="IPR003760">
    <property type="entry name" value="PnrA-like"/>
</dbReference>
<evidence type="ECO:0000259" key="8">
    <source>
        <dbReference type="Pfam" id="PF02608"/>
    </source>
</evidence>
<feature type="chain" id="PRO_5047453797" evidence="7">
    <location>
        <begin position="24"/>
        <end position="321"/>
    </location>
</feature>
<dbReference type="RefSeq" id="WP_174881205.1">
    <property type="nucleotide sequence ID" value="NZ_CADEPK010000323.1"/>
</dbReference>
<evidence type="ECO:0000256" key="5">
    <source>
        <dbReference type="ARBA" id="ARBA00023136"/>
    </source>
</evidence>
<evidence type="ECO:0000313" key="10">
    <source>
        <dbReference type="Proteomes" id="UP001232245"/>
    </source>
</evidence>
<accession>A0ABT9YW20</accession>
<feature type="signal peptide" evidence="7">
    <location>
        <begin position="1"/>
        <end position="23"/>
    </location>
</feature>
<dbReference type="Proteomes" id="UP001232245">
    <property type="component" value="Unassembled WGS sequence"/>
</dbReference>
<keyword evidence="6" id="KW-0449">Lipoprotein</keyword>
<dbReference type="Gene3D" id="3.40.50.2300">
    <property type="match status" value="2"/>
</dbReference>
<evidence type="ECO:0000256" key="4">
    <source>
        <dbReference type="ARBA" id="ARBA00022729"/>
    </source>
</evidence>
<evidence type="ECO:0000313" key="9">
    <source>
        <dbReference type="EMBL" id="MDQ0224191.1"/>
    </source>
</evidence>
<feature type="domain" description="ABC transporter substrate-binding protein PnrA-like" evidence="8">
    <location>
        <begin position="38"/>
        <end position="316"/>
    </location>
</feature>
<keyword evidence="3" id="KW-1003">Cell membrane</keyword>
<comment type="similarity">
    <text evidence="2">Belongs to the BMP lipoprotein family.</text>
</comment>
<dbReference type="PANTHER" id="PTHR34296">
    <property type="entry name" value="TRANSCRIPTIONAL ACTIVATOR PROTEIN MED"/>
    <property type="match status" value="1"/>
</dbReference>
<keyword evidence="4 7" id="KW-0732">Signal</keyword>
<comment type="subcellular location">
    <subcellularLocation>
        <location evidence="1">Cell membrane</location>
        <topology evidence="1">Lipid-anchor</topology>
    </subcellularLocation>
</comment>
<dbReference type="EMBL" id="JAUSTZ010000001">
    <property type="protein sequence ID" value="MDQ0224191.1"/>
    <property type="molecule type" value="Genomic_DNA"/>
</dbReference>
<dbReference type="Pfam" id="PF02608">
    <property type="entry name" value="Bmp"/>
    <property type="match status" value="1"/>
</dbReference>
<dbReference type="PROSITE" id="PS51257">
    <property type="entry name" value="PROKAR_LIPOPROTEIN"/>
    <property type="match status" value="1"/>
</dbReference>
<sequence>MNRKRIILLLLCLILSVTGCSQQKPKTKVDDRIKIGIMLSDVGLGDQSFSDTAFNGLVKARDELGVLFDYRELNDTGTYEEGLKQLVNEGNDIVIGLGFNIQQDLEKVAKQFPEQQFVIVDAISELENVTSVTFKEDQGSYLVGIVAALTTKTNKIGFIGGEDTPLINKFESGFIEGIRAVNNHITVVSEYANDFGNEQLGAEIAKKMIDNNVDVIYGVAGLTGVGMLKEAQRSKVYGIGVDTDQYFYAEEAVVTSMLKNIDVAMYQLAEQLVKQGKISKGHIELGLKENGVDLAPLRVVNYSKEQTKLIENYKEQLANQQ</sequence>
<dbReference type="InterPro" id="IPR028082">
    <property type="entry name" value="Peripla_BP_I"/>
</dbReference>
<reference evidence="9 10" key="1">
    <citation type="submission" date="2023-07" db="EMBL/GenBank/DDBJ databases">
        <title>Genomic Encyclopedia of Type Strains, Phase IV (KMG-IV): sequencing the most valuable type-strain genomes for metagenomic binning, comparative biology and taxonomic classification.</title>
        <authorList>
            <person name="Goeker M."/>
        </authorList>
    </citation>
    <scope>NUCLEOTIDE SEQUENCE [LARGE SCALE GENOMIC DNA]</scope>
    <source>
        <strain evidence="9 10">DSM 17723</strain>
    </source>
</reference>
<organism evidence="9 10">
    <name type="scientific">Metabacillus niabensis</name>
    <dbReference type="NCBI Taxonomy" id="324854"/>
    <lineage>
        <taxon>Bacteria</taxon>
        <taxon>Bacillati</taxon>
        <taxon>Bacillota</taxon>
        <taxon>Bacilli</taxon>
        <taxon>Bacillales</taxon>
        <taxon>Bacillaceae</taxon>
        <taxon>Metabacillus</taxon>
    </lineage>
</organism>
<evidence type="ECO:0000256" key="2">
    <source>
        <dbReference type="ARBA" id="ARBA00008610"/>
    </source>
</evidence>
<dbReference type="SUPFAM" id="SSF53822">
    <property type="entry name" value="Periplasmic binding protein-like I"/>
    <property type="match status" value="1"/>
</dbReference>
<evidence type="ECO:0000256" key="1">
    <source>
        <dbReference type="ARBA" id="ARBA00004193"/>
    </source>
</evidence>
<dbReference type="PANTHER" id="PTHR34296:SF2">
    <property type="entry name" value="ABC TRANSPORTER GUANOSINE-BINDING PROTEIN NUPN"/>
    <property type="match status" value="1"/>
</dbReference>
<evidence type="ECO:0000256" key="6">
    <source>
        <dbReference type="ARBA" id="ARBA00023288"/>
    </source>
</evidence>
<comment type="caution">
    <text evidence="9">The sequence shown here is derived from an EMBL/GenBank/DDBJ whole genome shotgun (WGS) entry which is preliminary data.</text>
</comment>
<keyword evidence="10" id="KW-1185">Reference proteome</keyword>